<dbReference type="GO" id="GO:0005524">
    <property type="term" value="F:ATP binding"/>
    <property type="evidence" value="ECO:0007669"/>
    <property type="project" value="UniProtKB-KW"/>
</dbReference>
<dbReference type="PANTHER" id="PTHR43335">
    <property type="entry name" value="ABC TRANSPORTER, ATP-BINDING PROTEIN"/>
    <property type="match status" value="1"/>
</dbReference>
<keyword evidence="3" id="KW-0547">Nucleotide-binding</keyword>
<proteinExistence type="inferred from homology"/>
<name>A0A7D7Q2E6_KOCVA</name>
<sequence>MEGMIRIEHLTKRYGGFTAVDDISFTAQPGRVTGFLGPNGAGKSTALRMLTQLTPATSGEALVLGRRYSELPNPSKHVGVMLDAAAQHPGRTGREVLRLAATVTGMGRGRVDEMLDLVGLERSEAARRVKDYSLGMRQRLGLAGALMGGPEVLILDEPANGLDPAGIRWMRGLLRDFADRGGTVLLSSHLLHEVELIADDLVMIGHGRIVKQGRMEDLLVSRPGCVADAADRPAFAAALRAAGITFTGRTDGAADADADAARVGQVAVDAGVALNLLRPADGTRLEDMFLQLTADSAREDRGAAPGAAAGRAPSSGHDDAAVPAHAPSAPGAAGHPGAAAHPDAASRPGVPTATSETAVPARDTSVREEPHA</sequence>
<dbReference type="KEGG" id="kvr:CIB50_0000530"/>
<dbReference type="SMART" id="SM00382">
    <property type="entry name" value="AAA"/>
    <property type="match status" value="1"/>
</dbReference>
<reference evidence="7" key="2">
    <citation type="submission" date="2020-07" db="EMBL/GenBank/DDBJ databases">
        <title>Genome of starter culture bacteria Kocuria salsicia reveals its technological properties and safety for usage in meat industry.</title>
        <authorList>
            <person name="Michael M."/>
            <person name="Konstantin K."/>
            <person name="Evgenii K."/>
            <person name="Galina S."/>
            <person name="Oksana K."/>
            <person name="Andrei L."/>
        </authorList>
    </citation>
    <scope>NUCLEOTIDE SEQUENCE [LARGE SCALE GENOMIC DNA]</scope>
    <source>
        <strain evidence="7">80</strain>
    </source>
</reference>
<organism evidence="7 8">
    <name type="scientific">Kocuria varians</name>
    <name type="common">Micrococcus varians</name>
    <dbReference type="NCBI Taxonomy" id="1272"/>
    <lineage>
        <taxon>Bacteria</taxon>
        <taxon>Bacillati</taxon>
        <taxon>Actinomycetota</taxon>
        <taxon>Actinomycetes</taxon>
        <taxon>Micrococcales</taxon>
        <taxon>Micrococcaceae</taxon>
        <taxon>Kocuria</taxon>
    </lineage>
</organism>
<keyword evidence="4 7" id="KW-0067">ATP-binding</keyword>
<dbReference type="Proteomes" id="UP000216825">
    <property type="component" value="Chromosome"/>
</dbReference>
<dbReference type="InterPro" id="IPR027417">
    <property type="entry name" value="P-loop_NTPase"/>
</dbReference>
<keyword evidence="8" id="KW-1185">Reference proteome</keyword>
<comment type="similarity">
    <text evidence="1">Belongs to the ABC transporter superfamily.</text>
</comment>
<dbReference type="InterPro" id="IPR003439">
    <property type="entry name" value="ABC_transporter-like_ATP-bd"/>
</dbReference>
<reference evidence="7" key="1">
    <citation type="submission" date="2017-08" db="EMBL/GenBank/DDBJ databases">
        <authorList>
            <person name="Minaev M."/>
            <person name="Kurbakov K.A."/>
            <person name="Solodovnikova G.I."/>
            <person name="Kuznetsova O.A."/>
            <person name="Lisitsyn A.B."/>
        </authorList>
    </citation>
    <scope>NUCLEOTIDE SEQUENCE</scope>
    <source>
        <strain evidence="7">80</strain>
    </source>
</reference>
<keyword evidence="7" id="KW-0378">Hydrolase</keyword>
<dbReference type="EMBL" id="CP059343">
    <property type="protein sequence ID" value="QMS55837.1"/>
    <property type="molecule type" value="Genomic_DNA"/>
</dbReference>
<dbReference type="PROSITE" id="PS50893">
    <property type="entry name" value="ABC_TRANSPORTER_2"/>
    <property type="match status" value="1"/>
</dbReference>
<evidence type="ECO:0000256" key="4">
    <source>
        <dbReference type="ARBA" id="ARBA00022840"/>
    </source>
</evidence>
<evidence type="ECO:0000256" key="3">
    <source>
        <dbReference type="ARBA" id="ARBA00022741"/>
    </source>
</evidence>
<feature type="region of interest" description="Disordered" evidence="5">
    <location>
        <begin position="299"/>
        <end position="372"/>
    </location>
</feature>
<evidence type="ECO:0000256" key="2">
    <source>
        <dbReference type="ARBA" id="ARBA00022448"/>
    </source>
</evidence>
<feature type="compositionally biased region" description="Low complexity" evidence="5">
    <location>
        <begin position="303"/>
        <end position="345"/>
    </location>
</feature>
<dbReference type="PANTHER" id="PTHR43335:SF4">
    <property type="entry name" value="ABC TRANSPORTER, ATP-BINDING PROTEIN"/>
    <property type="match status" value="1"/>
</dbReference>
<evidence type="ECO:0000256" key="1">
    <source>
        <dbReference type="ARBA" id="ARBA00005417"/>
    </source>
</evidence>
<evidence type="ECO:0000259" key="6">
    <source>
        <dbReference type="PROSITE" id="PS50893"/>
    </source>
</evidence>
<feature type="domain" description="ABC transporter" evidence="6">
    <location>
        <begin position="5"/>
        <end position="231"/>
    </location>
</feature>
<dbReference type="PROSITE" id="PS00211">
    <property type="entry name" value="ABC_TRANSPORTER_1"/>
    <property type="match status" value="1"/>
</dbReference>
<gene>
    <name evidence="7" type="primary">yxlF_1</name>
    <name evidence="7" type="ORF">CIB50_0000530</name>
</gene>
<accession>A0A7D7Q2E6</accession>
<dbReference type="AlphaFoldDB" id="A0A7D7Q2E6"/>
<evidence type="ECO:0000313" key="8">
    <source>
        <dbReference type="Proteomes" id="UP000216825"/>
    </source>
</evidence>
<dbReference type="SUPFAM" id="SSF52540">
    <property type="entry name" value="P-loop containing nucleoside triphosphate hydrolases"/>
    <property type="match status" value="1"/>
</dbReference>
<evidence type="ECO:0000256" key="5">
    <source>
        <dbReference type="SAM" id="MobiDB-lite"/>
    </source>
</evidence>
<dbReference type="EC" id="3.6.3.-" evidence="7"/>
<dbReference type="InterPro" id="IPR017871">
    <property type="entry name" value="ABC_transporter-like_CS"/>
</dbReference>
<dbReference type="InterPro" id="IPR003593">
    <property type="entry name" value="AAA+_ATPase"/>
</dbReference>
<keyword evidence="2" id="KW-0813">Transport</keyword>
<dbReference type="Pfam" id="PF00005">
    <property type="entry name" value="ABC_tran"/>
    <property type="match status" value="1"/>
</dbReference>
<dbReference type="GO" id="GO:0016887">
    <property type="term" value="F:ATP hydrolysis activity"/>
    <property type="evidence" value="ECO:0007669"/>
    <property type="project" value="InterPro"/>
</dbReference>
<evidence type="ECO:0000313" key="7">
    <source>
        <dbReference type="EMBL" id="QMS55837.1"/>
    </source>
</evidence>
<protein>
    <submittedName>
        <fullName evidence="7">Putative ABC transporter ATP-binding protein YxlF</fullName>
        <ecNumber evidence="7">3.6.3.-</ecNumber>
    </submittedName>
</protein>
<dbReference type="Gene3D" id="3.40.50.300">
    <property type="entry name" value="P-loop containing nucleotide triphosphate hydrolases"/>
    <property type="match status" value="1"/>
</dbReference>